<protein>
    <submittedName>
        <fullName evidence="1">Uncharacterized protein</fullName>
    </submittedName>
</protein>
<proteinExistence type="predicted"/>
<accession>A0A699ZUM5</accession>
<dbReference type="Proteomes" id="UP000485058">
    <property type="component" value="Unassembled WGS sequence"/>
</dbReference>
<gene>
    <name evidence="1" type="ORF">HaLaN_24230</name>
</gene>
<dbReference type="EMBL" id="BLLF01003033">
    <property type="protein sequence ID" value="GFH26131.1"/>
    <property type="molecule type" value="Genomic_DNA"/>
</dbReference>
<organism evidence="1 2">
    <name type="scientific">Haematococcus lacustris</name>
    <name type="common">Green alga</name>
    <name type="synonym">Haematococcus pluvialis</name>
    <dbReference type="NCBI Taxonomy" id="44745"/>
    <lineage>
        <taxon>Eukaryota</taxon>
        <taxon>Viridiplantae</taxon>
        <taxon>Chlorophyta</taxon>
        <taxon>core chlorophytes</taxon>
        <taxon>Chlorophyceae</taxon>
        <taxon>CS clade</taxon>
        <taxon>Chlamydomonadales</taxon>
        <taxon>Haematococcaceae</taxon>
        <taxon>Haematococcus</taxon>
    </lineage>
</organism>
<name>A0A699ZUM5_HAELA</name>
<keyword evidence="2" id="KW-1185">Reference proteome</keyword>
<dbReference type="AlphaFoldDB" id="A0A699ZUM5"/>
<comment type="caution">
    <text evidence="1">The sequence shown here is derived from an EMBL/GenBank/DDBJ whole genome shotgun (WGS) entry which is preliminary data.</text>
</comment>
<sequence>MQQAGAEAWLRGAAADIEAGSAGVAAAAGAAWGAEVLAKGGLDGPAFRTALSHVDLHNMVVDIPREW</sequence>
<evidence type="ECO:0000313" key="1">
    <source>
        <dbReference type="EMBL" id="GFH26131.1"/>
    </source>
</evidence>
<reference evidence="1 2" key="1">
    <citation type="submission" date="2020-02" db="EMBL/GenBank/DDBJ databases">
        <title>Draft genome sequence of Haematococcus lacustris strain NIES-144.</title>
        <authorList>
            <person name="Morimoto D."/>
            <person name="Nakagawa S."/>
            <person name="Yoshida T."/>
            <person name="Sawayama S."/>
        </authorList>
    </citation>
    <scope>NUCLEOTIDE SEQUENCE [LARGE SCALE GENOMIC DNA]</scope>
    <source>
        <strain evidence="1 2">NIES-144</strain>
    </source>
</reference>
<evidence type="ECO:0000313" key="2">
    <source>
        <dbReference type="Proteomes" id="UP000485058"/>
    </source>
</evidence>